<dbReference type="PANTHER" id="PTHR30314">
    <property type="entry name" value="CELL DIVISION PROTEIN FTSZ-RELATED"/>
    <property type="match status" value="1"/>
</dbReference>
<keyword evidence="3" id="KW-0717">Septation</keyword>
<dbReference type="EMBL" id="LVVT01000001">
    <property type="protein sequence ID" value="TQS84474.1"/>
    <property type="molecule type" value="Genomic_DNA"/>
</dbReference>
<dbReference type="RefSeq" id="WP_020448991.1">
    <property type="nucleotide sequence ID" value="NZ_CAYAXV010000011.1"/>
</dbReference>
<dbReference type="Proteomes" id="UP000752814">
    <property type="component" value="Unassembled WGS sequence"/>
</dbReference>
<dbReference type="PROSITE" id="PS00227">
    <property type="entry name" value="TUBULIN"/>
    <property type="match status" value="1"/>
</dbReference>
<dbReference type="PANTHER" id="PTHR30314:SF3">
    <property type="entry name" value="MITOCHONDRIAL DIVISION PROTEIN FSZA"/>
    <property type="match status" value="1"/>
</dbReference>
<dbReference type="GO" id="GO:0007017">
    <property type="term" value="P:microtubule-based process"/>
    <property type="evidence" value="ECO:0007669"/>
    <property type="project" value="InterPro"/>
</dbReference>
<dbReference type="InterPro" id="IPR003008">
    <property type="entry name" value="Tubulin_FtsZ_GTPase"/>
</dbReference>
<comment type="similarity">
    <text evidence="3">Belongs to the FtsZ family.</text>
</comment>
<dbReference type="InterPro" id="IPR036525">
    <property type="entry name" value="Tubulin/FtsZ_GTPase_sf"/>
</dbReference>
<keyword evidence="2 3" id="KW-0342">GTP-binding</keyword>
<evidence type="ECO:0000256" key="2">
    <source>
        <dbReference type="ARBA" id="ARBA00023134"/>
    </source>
</evidence>
<keyword evidence="1 3" id="KW-0547">Nucleotide-binding</keyword>
<organism evidence="5 6">
    <name type="scientific">Candidatus Methanomassiliicoccus intestinalis</name>
    <dbReference type="NCBI Taxonomy" id="1406512"/>
    <lineage>
        <taxon>Archaea</taxon>
        <taxon>Methanobacteriati</taxon>
        <taxon>Thermoplasmatota</taxon>
        <taxon>Thermoplasmata</taxon>
        <taxon>Methanomassiliicoccales</taxon>
        <taxon>Methanomassiliicoccaceae</taxon>
        <taxon>Methanomassiliicoccus</taxon>
    </lineage>
</organism>
<dbReference type="SMART" id="SM00864">
    <property type="entry name" value="Tubulin"/>
    <property type="match status" value="1"/>
</dbReference>
<evidence type="ECO:0000313" key="6">
    <source>
        <dbReference type="Proteomes" id="UP000752814"/>
    </source>
</evidence>
<dbReference type="InterPro" id="IPR017975">
    <property type="entry name" value="Tubulin_CS"/>
</dbReference>
<dbReference type="GO" id="GO:0003924">
    <property type="term" value="F:GTPase activity"/>
    <property type="evidence" value="ECO:0007669"/>
    <property type="project" value="InterPro"/>
</dbReference>
<keyword evidence="3" id="KW-0131">Cell cycle</keyword>
<evidence type="ECO:0000256" key="1">
    <source>
        <dbReference type="ARBA" id="ARBA00022741"/>
    </source>
</evidence>
<proteinExistence type="inferred from homology"/>
<dbReference type="InterPro" id="IPR045061">
    <property type="entry name" value="FtsZ/CetZ"/>
</dbReference>
<dbReference type="PROSITE" id="PS01135">
    <property type="entry name" value="FTSZ_2"/>
    <property type="match status" value="1"/>
</dbReference>
<dbReference type="Gene3D" id="3.40.50.1440">
    <property type="entry name" value="Tubulin/FtsZ, GTPase domain"/>
    <property type="match status" value="1"/>
</dbReference>
<dbReference type="PRINTS" id="PR00423">
    <property type="entry name" value="CELLDVISFTSZ"/>
</dbReference>
<dbReference type="GO" id="GO:0005525">
    <property type="term" value="F:GTP binding"/>
    <property type="evidence" value="ECO:0007669"/>
    <property type="project" value="UniProtKB-KW"/>
</dbReference>
<comment type="caution">
    <text evidence="5">The sequence shown here is derived from an EMBL/GenBank/DDBJ whole genome shotgun (WGS) entry which is preliminary data.</text>
</comment>
<sequence length="245" mass="25528">MNSEQIAAKIARGLTDPQITVVGCGGAGCNIINSICTGLENVTSVAINTDDTNLDGIEADKKLLIGKDITDCKGADGNVSIGKQCAVEAQESIQNVLNGSDIIFVVAGMGGGTGSGATPVIADIAQKMGSVVVGIVVSPFSFEKNRQKVAADSISSLKSVVSNVVVIDNDRLLHMAGNSSMEESFNVINRFVAKIVTVISDKITTEIRDQVATEVKNEVRILEPQTSEVSICGVLPSILSNPLPQ</sequence>
<dbReference type="AlphaFoldDB" id="A0A8J8PIH5"/>
<feature type="domain" description="Tubulin/FtsZ GTPase" evidence="4">
    <location>
        <begin position="18"/>
        <end position="207"/>
    </location>
</feature>
<dbReference type="OMA" id="WMEGAND"/>
<gene>
    <name evidence="5" type="ORF">A3207_00030</name>
</gene>
<evidence type="ECO:0000256" key="3">
    <source>
        <dbReference type="RuleBase" id="RU003360"/>
    </source>
</evidence>
<accession>A0A8J8PIH5</accession>
<dbReference type="GeneID" id="41323523"/>
<protein>
    <recommendedName>
        <fullName evidence="3">Cell division protein FtsZ</fullName>
    </recommendedName>
</protein>
<dbReference type="GO" id="GO:0005874">
    <property type="term" value="C:microtubule"/>
    <property type="evidence" value="ECO:0007669"/>
    <property type="project" value="InterPro"/>
</dbReference>
<dbReference type="GO" id="GO:0032153">
    <property type="term" value="C:cell division site"/>
    <property type="evidence" value="ECO:0007669"/>
    <property type="project" value="TreeGrafter"/>
</dbReference>
<dbReference type="SUPFAM" id="SSF52490">
    <property type="entry name" value="Tubulin nucleotide-binding domain-like"/>
    <property type="match status" value="1"/>
</dbReference>
<dbReference type="GO" id="GO:0005737">
    <property type="term" value="C:cytoplasm"/>
    <property type="evidence" value="ECO:0007669"/>
    <property type="project" value="TreeGrafter"/>
</dbReference>
<dbReference type="GO" id="GO:0051301">
    <property type="term" value="P:cell division"/>
    <property type="evidence" value="ECO:0007669"/>
    <property type="project" value="UniProtKB-KW"/>
</dbReference>
<dbReference type="InterPro" id="IPR020805">
    <property type="entry name" value="Cell_div_FtsZ_CS"/>
</dbReference>
<reference evidence="5" key="1">
    <citation type="submission" date="2016-03" db="EMBL/GenBank/DDBJ databases">
        <authorList>
            <person name="Borrel G."/>
            <person name="Mccann A."/>
            <person name="O'Toole P.W."/>
        </authorList>
    </citation>
    <scope>NUCLEOTIDE SEQUENCE</scope>
    <source>
        <strain evidence="5">183</strain>
    </source>
</reference>
<evidence type="ECO:0000259" key="4">
    <source>
        <dbReference type="SMART" id="SM00864"/>
    </source>
</evidence>
<name>A0A8J8PIH5_9ARCH</name>
<evidence type="ECO:0000313" key="5">
    <source>
        <dbReference type="EMBL" id="TQS84474.1"/>
    </source>
</evidence>
<dbReference type="Pfam" id="PF00091">
    <property type="entry name" value="Tubulin"/>
    <property type="match status" value="1"/>
</dbReference>
<keyword evidence="3" id="KW-0132">Cell division</keyword>